<dbReference type="PANTHER" id="PTHR43794:SF11">
    <property type="entry name" value="AMIDOHYDROLASE-RELATED DOMAIN-CONTAINING PROTEIN"/>
    <property type="match status" value="1"/>
</dbReference>
<dbReference type="GO" id="GO:0016810">
    <property type="term" value="F:hydrolase activity, acting on carbon-nitrogen (but not peptide) bonds"/>
    <property type="evidence" value="ECO:0007669"/>
    <property type="project" value="InterPro"/>
</dbReference>
<dbReference type="RefSeq" id="WP_131171329.1">
    <property type="nucleotide sequence ID" value="NZ_FXTL01000003.1"/>
</dbReference>
<evidence type="ECO:0000313" key="4">
    <source>
        <dbReference type="Proteomes" id="UP000291933"/>
    </source>
</evidence>
<dbReference type="Gene3D" id="3.20.20.140">
    <property type="entry name" value="Metal-dependent hydrolases"/>
    <property type="match status" value="1"/>
</dbReference>
<keyword evidence="4" id="KW-1185">Reference proteome</keyword>
<dbReference type="InterPro" id="IPR006680">
    <property type="entry name" value="Amidohydro-rel"/>
</dbReference>
<evidence type="ECO:0000259" key="2">
    <source>
        <dbReference type="Pfam" id="PF01979"/>
    </source>
</evidence>
<dbReference type="SUPFAM" id="SSF51556">
    <property type="entry name" value="Metallo-dependent hydrolases"/>
    <property type="match status" value="1"/>
</dbReference>
<dbReference type="EMBL" id="SDMR01000003">
    <property type="protein sequence ID" value="TBT95677.1"/>
    <property type="molecule type" value="Genomic_DNA"/>
</dbReference>
<dbReference type="AlphaFoldDB" id="A0A4Q9KM93"/>
<dbReference type="OrthoDB" id="3189065at2"/>
<name>A0A4Q9KM93_PROTD</name>
<dbReference type="InterPro" id="IPR011059">
    <property type="entry name" value="Metal-dep_hydrolase_composite"/>
</dbReference>
<dbReference type="Gene3D" id="2.30.40.10">
    <property type="entry name" value="Urease, subunit C, domain 1"/>
    <property type="match status" value="1"/>
</dbReference>
<sequence>MTTLLKNCAYVVTLDADASVLRDVDVLIDAGRIARIIDARDPLAEPIETLDETIDCSRRVVMPGLVNLHTHLAMTLLRGLAEDVDLDGFLTRVWAAEGAIMDAATVRLGTSLGALESLRAGTTMAADMYFHPDAGRAGAAEVGLRLATGPVLFDGPGPDGLAWERRLADVEAWPALARTLGGPDAPDLACPHSTYLVSPGHLADLGQVVRVWRRPLIHTHVSETAAENAQVIAQTGRRPVQVLADAGLLDGTIGLVFGHGVHLDLASDPALIGGHATIAHCPASNLKLASGALHWAASVSAGLALGIGTDGTSSSNDLDLWVAMRLAAMLARLTSGRPDAVTSVDILRAATQVGARALGMGDRLGSVEVGKDADLLLIDLDAEHLTPVHDVHALLVFAAGRSDVSDVFVAGERVIADRVSTTVDAEALRAQSRERAAAAVEAWP</sequence>
<accession>A0A4Q9KM93</accession>
<evidence type="ECO:0000256" key="1">
    <source>
        <dbReference type="ARBA" id="ARBA00022801"/>
    </source>
</evidence>
<gene>
    <name evidence="3" type="ORF">ET996_04325</name>
</gene>
<feature type="domain" description="Amidohydrolase-related" evidence="2">
    <location>
        <begin position="60"/>
        <end position="414"/>
    </location>
</feature>
<dbReference type="InterPro" id="IPR050287">
    <property type="entry name" value="MTA/SAH_deaminase"/>
</dbReference>
<proteinExistence type="predicted"/>
<keyword evidence="1 3" id="KW-0378">Hydrolase</keyword>
<dbReference type="PANTHER" id="PTHR43794">
    <property type="entry name" value="AMINOHYDROLASE SSNA-RELATED"/>
    <property type="match status" value="1"/>
</dbReference>
<dbReference type="Pfam" id="PF01979">
    <property type="entry name" value="Amidohydro_1"/>
    <property type="match status" value="1"/>
</dbReference>
<dbReference type="Proteomes" id="UP000291933">
    <property type="component" value="Unassembled WGS sequence"/>
</dbReference>
<comment type="caution">
    <text evidence="3">The sequence shown here is derived from an EMBL/GenBank/DDBJ whole genome shotgun (WGS) entry which is preliminary data.</text>
</comment>
<dbReference type="SUPFAM" id="SSF51338">
    <property type="entry name" value="Composite domain of metallo-dependent hydrolases"/>
    <property type="match status" value="1"/>
</dbReference>
<dbReference type="InterPro" id="IPR032466">
    <property type="entry name" value="Metal_Hydrolase"/>
</dbReference>
<reference evidence="3 4" key="1">
    <citation type="submission" date="2019-01" db="EMBL/GenBank/DDBJ databases">
        <title>Lactibacter flavus gen. nov., sp. nov., a novel bacterium of the family Propionibacteriaceae isolated from raw milk and dairy products.</title>
        <authorList>
            <person name="Huptas C."/>
            <person name="Wenning M."/>
            <person name="Breitenwieser F."/>
            <person name="Doll E."/>
            <person name="Von Neubeck M."/>
            <person name="Busse H.-J."/>
            <person name="Scherer S."/>
        </authorList>
    </citation>
    <scope>NUCLEOTIDE SEQUENCE [LARGE SCALE GENOMIC DNA]</scope>
    <source>
        <strain evidence="4">DSM 22130 / JCM 15804 / WR061</strain>
    </source>
</reference>
<protein>
    <submittedName>
        <fullName evidence="3">Amidohydrolase</fullName>
    </submittedName>
</protein>
<organism evidence="3 4">
    <name type="scientific">Propioniciclava tarda</name>
    <dbReference type="NCBI Taxonomy" id="433330"/>
    <lineage>
        <taxon>Bacteria</taxon>
        <taxon>Bacillati</taxon>
        <taxon>Actinomycetota</taxon>
        <taxon>Actinomycetes</taxon>
        <taxon>Propionibacteriales</taxon>
        <taxon>Propionibacteriaceae</taxon>
        <taxon>Propioniciclava</taxon>
    </lineage>
</organism>
<evidence type="ECO:0000313" key="3">
    <source>
        <dbReference type="EMBL" id="TBT95677.1"/>
    </source>
</evidence>